<evidence type="ECO:0008006" key="4">
    <source>
        <dbReference type="Google" id="ProtNLM"/>
    </source>
</evidence>
<sequence length="355" mass="38693">MTVHHSSVPDFDDLPKVENMPQGYVWSLFDKDGKKDLLGTLNFLTPDIVQAAAAEVKEGISVSLNPHLTPPASWSLTGMGKIDVPGRKRAEHKFLYNPDSMGFAVGESWDDELSINTQNSSQWDSLCHFSHQPTAQVYNGFRLTHEVLAAAASPSSDSPVPTLDHWHPHGGLVARGVLIDYMAYAEDKGIPYHPFAGTRIGPDDMEACAAHQGVEFRPGDILIVRTGMTEVFDALTPEQLRAAGEVDTVTMSGVHGSTETARWIWNHRFVAVASDNNSVEALPPLKADGSPGGFDELVLHPLLLSGFGMPLGELWDLSRLSRLCREKKRYSFMVTSVPLNHPGLIGSPPNALAIL</sequence>
<dbReference type="EMBL" id="CABFNO020001443">
    <property type="protein sequence ID" value="CAG9987926.1"/>
    <property type="molecule type" value="Genomic_DNA"/>
</dbReference>
<protein>
    <recommendedName>
        <fullName evidence="4">Cyclase</fullName>
    </recommendedName>
</protein>
<reference evidence="2" key="1">
    <citation type="submission" date="2021-10" db="EMBL/GenBank/DDBJ databases">
        <authorList>
            <person name="Piombo E."/>
        </authorList>
    </citation>
    <scope>NUCLEOTIDE SEQUENCE</scope>
</reference>
<evidence type="ECO:0000313" key="3">
    <source>
        <dbReference type="Proteomes" id="UP000754883"/>
    </source>
</evidence>
<keyword evidence="3" id="KW-1185">Reference proteome</keyword>
<gene>
    <name evidence="2" type="ORF">CBYS24578_00010569</name>
</gene>
<comment type="similarity">
    <text evidence="1">Belongs to the Cyclase 1 superfamily.</text>
</comment>
<evidence type="ECO:0000256" key="1">
    <source>
        <dbReference type="ARBA" id="ARBA00007865"/>
    </source>
</evidence>
<dbReference type="InterPro" id="IPR007325">
    <property type="entry name" value="KFase/CYL"/>
</dbReference>
<dbReference type="PANTHER" id="PTHR34861:SF10">
    <property type="entry name" value="CYCLASE"/>
    <property type="match status" value="1"/>
</dbReference>
<comment type="caution">
    <text evidence="2">The sequence shown here is derived from an EMBL/GenBank/DDBJ whole genome shotgun (WGS) entry which is preliminary data.</text>
</comment>
<proteinExistence type="inferred from homology"/>
<organism evidence="2 3">
    <name type="scientific">Clonostachys byssicola</name>
    <dbReference type="NCBI Taxonomy" id="160290"/>
    <lineage>
        <taxon>Eukaryota</taxon>
        <taxon>Fungi</taxon>
        <taxon>Dikarya</taxon>
        <taxon>Ascomycota</taxon>
        <taxon>Pezizomycotina</taxon>
        <taxon>Sordariomycetes</taxon>
        <taxon>Hypocreomycetidae</taxon>
        <taxon>Hypocreales</taxon>
        <taxon>Bionectriaceae</taxon>
        <taxon>Clonostachys</taxon>
    </lineage>
</organism>
<dbReference type="GO" id="GO:0004061">
    <property type="term" value="F:arylformamidase activity"/>
    <property type="evidence" value="ECO:0007669"/>
    <property type="project" value="InterPro"/>
</dbReference>
<dbReference type="Gene3D" id="3.50.30.50">
    <property type="entry name" value="Putative cyclase"/>
    <property type="match status" value="1"/>
</dbReference>
<dbReference type="GO" id="GO:0019441">
    <property type="term" value="P:L-tryptophan catabolic process to kynurenine"/>
    <property type="evidence" value="ECO:0007669"/>
    <property type="project" value="InterPro"/>
</dbReference>
<dbReference type="Proteomes" id="UP000754883">
    <property type="component" value="Unassembled WGS sequence"/>
</dbReference>
<dbReference type="AlphaFoldDB" id="A0A9N9UHR3"/>
<dbReference type="SUPFAM" id="SSF102198">
    <property type="entry name" value="Putative cyclase"/>
    <property type="match status" value="1"/>
</dbReference>
<name>A0A9N9UHR3_9HYPO</name>
<evidence type="ECO:0000313" key="2">
    <source>
        <dbReference type="EMBL" id="CAG9987926.1"/>
    </source>
</evidence>
<accession>A0A9N9UHR3</accession>
<dbReference type="Pfam" id="PF04199">
    <property type="entry name" value="Cyclase"/>
    <property type="match status" value="1"/>
</dbReference>
<dbReference type="OrthoDB" id="5396at2759"/>
<dbReference type="InterPro" id="IPR037175">
    <property type="entry name" value="KFase_sf"/>
</dbReference>
<dbReference type="PANTHER" id="PTHR34861">
    <property type="match status" value="1"/>
</dbReference>